<gene>
    <name evidence="2" type="ORF">AB4874_16090</name>
</gene>
<dbReference type="InterPro" id="IPR018575">
    <property type="entry name" value="Restrct_endonuc_II_Eco29kI"/>
</dbReference>
<dbReference type="Pfam" id="PF09517">
    <property type="entry name" value="RE_Eco29kI"/>
    <property type="match status" value="1"/>
</dbReference>
<proteinExistence type="predicted"/>
<organism evidence="2 3">
    <name type="scientific">Thioclava arctica</name>
    <dbReference type="NCBI Taxonomy" id="3238301"/>
    <lineage>
        <taxon>Bacteria</taxon>
        <taxon>Pseudomonadati</taxon>
        <taxon>Pseudomonadota</taxon>
        <taxon>Alphaproteobacteria</taxon>
        <taxon>Rhodobacterales</taxon>
        <taxon>Paracoccaceae</taxon>
        <taxon>Thioclava</taxon>
    </lineage>
</organism>
<feature type="region of interest" description="Disordered" evidence="1">
    <location>
        <begin position="73"/>
        <end position="95"/>
    </location>
</feature>
<protein>
    <submittedName>
        <fullName evidence="2">Uncharacterized protein</fullName>
    </submittedName>
</protein>
<evidence type="ECO:0000256" key="1">
    <source>
        <dbReference type="SAM" id="MobiDB-lite"/>
    </source>
</evidence>
<keyword evidence="3" id="KW-1185">Reference proteome</keyword>
<reference evidence="2 3" key="1">
    <citation type="journal article" date="2011" name="Int. J. Syst. Evol. Microbiol.">
        <title>Zhongshania antarctica gen. nov., sp. nov. and Zhongshania guokunii sp. nov., gammaproteobacteria respectively isolated from coastal attached (fast) ice and surface seawater of the Antarctic.</title>
        <authorList>
            <person name="Li H.J."/>
            <person name="Zhang X.Y."/>
            <person name="Chen C.X."/>
            <person name="Zhang Y.J."/>
            <person name="Gao Z.M."/>
            <person name="Yu Y."/>
            <person name="Chen X.L."/>
            <person name="Chen B."/>
            <person name="Zhang Y.Z."/>
        </authorList>
    </citation>
    <scope>NUCLEOTIDE SEQUENCE [LARGE SCALE GENOMIC DNA]</scope>
    <source>
        <strain evidence="2 3">15-R06ZXC-3</strain>
    </source>
</reference>
<dbReference type="EMBL" id="JBFRYC010000012">
    <property type="protein sequence ID" value="MEX1663146.1"/>
    <property type="molecule type" value="Genomic_DNA"/>
</dbReference>
<name>A0ABV3TNP4_9RHOB</name>
<evidence type="ECO:0000313" key="3">
    <source>
        <dbReference type="Proteomes" id="UP001557465"/>
    </source>
</evidence>
<feature type="region of interest" description="Disordered" evidence="1">
    <location>
        <begin position="1"/>
        <end position="38"/>
    </location>
</feature>
<sequence>MMIRGIGKHGDAATTRANNKSPWDTMHPGRKWAEGNPEAKYADDIRTDVAEHFRTKPMFRTTEDVFRAFAEGIRQADRLDPDDETKMEDEADEIS</sequence>
<dbReference type="Proteomes" id="UP001557465">
    <property type="component" value="Unassembled WGS sequence"/>
</dbReference>
<comment type="caution">
    <text evidence="2">The sequence shown here is derived from an EMBL/GenBank/DDBJ whole genome shotgun (WGS) entry which is preliminary data.</text>
</comment>
<feature type="compositionally biased region" description="Acidic residues" evidence="1">
    <location>
        <begin position="80"/>
        <end position="95"/>
    </location>
</feature>
<accession>A0ABV3TNP4</accession>
<evidence type="ECO:0000313" key="2">
    <source>
        <dbReference type="EMBL" id="MEX1663146.1"/>
    </source>
</evidence>